<reference evidence="2" key="2">
    <citation type="submission" date="2022-06" db="EMBL/GenBank/DDBJ databases">
        <title>Thermospira aquatica gen. nov., sp. nov.</title>
        <authorList>
            <person name="Ben Ali Gam Z."/>
            <person name="Labat M."/>
        </authorList>
    </citation>
    <scope>NUCLEOTIDE SEQUENCE</scope>
    <source>
        <strain evidence="2">F1F22</strain>
    </source>
</reference>
<proteinExistence type="predicted"/>
<keyword evidence="1" id="KW-0472">Membrane</keyword>
<keyword evidence="1" id="KW-0812">Transmembrane</keyword>
<keyword evidence="1" id="KW-1133">Transmembrane helix</keyword>
<feature type="transmembrane region" description="Helical" evidence="1">
    <location>
        <begin position="28"/>
        <end position="45"/>
    </location>
</feature>
<gene>
    <name evidence="2" type="ORF">KDW03_11045</name>
</gene>
<protein>
    <submittedName>
        <fullName evidence="2">Uncharacterized protein</fullName>
    </submittedName>
</protein>
<evidence type="ECO:0000313" key="2">
    <source>
        <dbReference type="EMBL" id="URA10001.1"/>
    </source>
</evidence>
<accession>A0AAX3BCV2</accession>
<feature type="transmembrane region" description="Helical" evidence="1">
    <location>
        <begin position="6"/>
        <end position="23"/>
    </location>
</feature>
<evidence type="ECO:0000256" key="1">
    <source>
        <dbReference type="SAM" id="Phobius"/>
    </source>
</evidence>
<dbReference type="EMBL" id="CP073355">
    <property type="protein sequence ID" value="URA10001.1"/>
    <property type="molecule type" value="Genomic_DNA"/>
</dbReference>
<dbReference type="AlphaFoldDB" id="A0AAX3BCV2"/>
<feature type="transmembrane region" description="Helical" evidence="1">
    <location>
        <begin position="57"/>
        <end position="77"/>
    </location>
</feature>
<dbReference type="KEGG" id="taqu:KDW03_11045"/>
<dbReference type="RefSeq" id="WP_271435132.1">
    <property type="nucleotide sequence ID" value="NZ_CP073355.1"/>
</dbReference>
<sequence length="151" mass="17540">MGEITRTFFLIAGCVFVMVPALWEFRGLAQILSLAGYNIFLLVFWNDAKKRREFTWVMLALMVFSAFLGLSVWHRIFRVGFWIGTLTSEVKVGIRKRFWWLEMVAFFVWGLSLVCVVSSWHWWVGLFDALGWLVLAGILVLCGRVLRKEAV</sequence>
<organism evidence="2 3">
    <name type="scientific">Thermospira aquatica</name>
    <dbReference type="NCBI Taxonomy" id="2828656"/>
    <lineage>
        <taxon>Bacteria</taxon>
        <taxon>Pseudomonadati</taxon>
        <taxon>Spirochaetota</taxon>
        <taxon>Spirochaetia</taxon>
        <taxon>Brevinematales</taxon>
        <taxon>Thermospiraceae</taxon>
        <taxon>Thermospira</taxon>
    </lineage>
</organism>
<feature type="transmembrane region" description="Helical" evidence="1">
    <location>
        <begin position="98"/>
        <end position="123"/>
    </location>
</feature>
<evidence type="ECO:0000313" key="3">
    <source>
        <dbReference type="Proteomes" id="UP001056539"/>
    </source>
</evidence>
<keyword evidence="3" id="KW-1185">Reference proteome</keyword>
<name>A0AAX3BCV2_9SPIR</name>
<feature type="transmembrane region" description="Helical" evidence="1">
    <location>
        <begin position="129"/>
        <end position="146"/>
    </location>
</feature>
<reference evidence="2" key="1">
    <citation type="submission" date="2021-04" db="EMBL/GenBank/DDBJ databases">
        <authorList>
            <person name="Postec A."/>
        </authorList>
    </citation>
    <scope>NUCLEOTIDE SEQUENCE</scope>
    <source>
        <strain evidence="2">F1F22</strain>
    </source>
</reference>
<dbReference type="Proteomes" id="UP001056539">
    <property type="component" value="Chromosome"/>
</dbReference>